<feature type="transmembrane region" description="Helical" evidence="6">
    <location>
        <begin position="791"/>
        <end position="813"/>
    </location>
</feature>
<evidence type="ECO:0000256" key="5">
    <source>
        <dbReference type="SAM" id="MobiDB-lite"/>
    </source>
</evidence>
<dbReference type="PANTHER" id="PTHR19282">
    <property type="entry name" value="TETRASPANIN"/>
    <property type="match status" value="1"/>
</dbReference>
<reference evidence="7 8" key="1">
    <citation type="submission" date="2021-04" db="EMBL/GenBank/DDBJ databases">
        <authorList>
            <person name="Bliznina A."/>
        </authorList>
    </citation>
    <scope>NUCLEOTIDE SEQUENCE [LARGE SCALE GENOMIC DNA]</scope>
</reference>
<keyword evidence="8" id="KW-1185">Reference proteome</keyword>
<dbReference type="PANTHER" id="PTHR19282:SF417">
    <property type="entry name" value="TETRASPANIN TSPA-RELATED"/>
    <property type="match status" value="1"/>
</dbReference>
<feature type="region of interest" description="Disordered" evidence="5">
    <location>
        <begin position="536"/>
        <end position="598"/>
    </location>
</feature>
<feature type="transmembrane region" description="Helical" evidence="6">
    <location>
        <begin position="759"/>
        <end position="779"/>
    </location>
</feature>
<dbReference type="InterPro" id="IPR008952">
    <property type="entry name" value="Tetraspanin_EC2_sf"/>
</dbReference>
<feature type="compositionally biased region" description="Acidic residues" evidence="5">
    <location>
        <begin position="630"/>
        <end position="643"/>
    </location>
</feature>
<evidence type="ECO:0000256" key="3">
    <source>
        <dbReference type="ARBA" id="ARBA00022989"/>
    </source>
</evidence>
<dbReference type="InterPro" id="IPR018499">
    <property type="entry name" value="Tetraspanin/Peripherin"/>
</dbReference>
<feature type="region of interest" description="Disordered" evidence="5">
    <location>
        <begin position="272"/>
        <end position="295"/>
    </location>
</feature>
<gene>
    <name evidence="7" type="ORF">OKIOD_LOCUS7332</name>
</gene>
<evidence type="ECO:0000256" key="1">
    <source>
        <dbReference type="ARBA" id="ARBA00004141"/>
    </source>
</evidence>
<accession>A0ABN7SHW4</accession>
<sequence>MREVEFDKNLTNLLNNKFPRRSPSKSSKNEEKEELEEELKLSFEEPDEIDASYEFEDDHQGKNKLADEFVPVDEIQTENGRHIIYENKLPLVDIRKKNSKRNRGNNDVQISLGRGNLIDPRDQKGKSFRELINGINDQQPLGQDDIERMILEKGKVADDPPDAYKDTYLPGQQEPVEEVFEDPMVAAYNALTKNDIEEESEITESTVKQKLVTAPEPERISKNEKIADFSYPGVLLGKKGLKAQNKLDVETVEKKNILSLIDPNDIVNEYIPKGEETSDEIEEKADEKDRSKKSKLGPIILPESIGLERCKITGPGGKKELIKEEMKQVDIVQIKSTPKEEPAKIEEAVDDQAKLERLEKAKGQGKPSEIILENPELSILKERKKDRKEKVKPANITEEKVIKQSKDETLIEITAPGAIPNFGKKTKPPTEKQNFASVFISTDNGQPTEVANDAMISTLNSLGVLGSNTLETINDSAQIGVIDPDINLSEQLGKIGVEGDPNDLEIFPLATGPIADIEIHRTDHMGNTEVKVETLKRDENPREMNQYDLDDYEDEGTSIEKSSKMDAPDVIKGEDSGEPAEKSVEEAEDVDALPTVSPRTFGKPLIPVENISAWEDPDKSIHVNVPNEIVIDDPLEQEPEERDDLGLPIEDKRQTIERIHQSSQSSRVPSNRQSRAPSPPLGGEEFIDPNKYTGKLPLIPPTQKPPKRSFISILYRYFFFFINLSFFVVGCIAIGFGIFGVIKVRLDGLTDPILICADPAFFCLCLGLLVVLVSINGALGFLRCHLIMLNFFAWILVLLFLSFFGAGIAFWILAGKVMKIFKYASLAAVFHYNHGDGKGPTRWALSRMIDFTQSRLQCCGSDGFKDWTKSAIVCVPKNSESDRDYLPSLPDFEPQRQLPSNPFDAFGPIPKKQSPTPLTPVTFPSSAPVTTTSLTSSTKPIELPFTKQAVATTRQTLFMPPKTQPIMVKPKPEKDEVDKLEEEDLRTRFQPDKCRIPESCCASGGFGGGYCGVNIIEKPYLTGCYEQVGNFIERKSAAIAAIWISLWAIMLLQIMAARFLIRRTRLERKFLKAYNRARYDWEQKQASFMEEEKELRSREMVLARNYPIQLESLHKCPSEVLKSNKDDDDNDNFDDERTIPVHPSQFPSINDVSRLVSQRDEPRPQSILKKTFHEPDSEDEVGINYNLRPLE</sequence>
<feature type="compositionally biased region" description="Polar residues" evidence="5">
    <location>
        <begin position="922"/>
        <end position="935"/>
    </location>
</feature>
<feature type="region of interest" description="Disordered" evidence="5">
    <location>
        <begin position="1120"/>
        <end position="1141"/>
    </location>
</feature>
<evidence type="ECO:0000313" key="8">
    <source>
        <dbReference type="Proteomes" id="UP001158576"/>
    </source>
</evidence>
<dbReference type="Gene3D" id="1.10.1450.10">
    <property type="entry name" value="Tetraspanin"/>
    <property type="match status" value="1"/>
</dbReference>
<comment type="subcellular location">
    <subcellularLocation>
        <location evidence="1">Membrane</location>
        <topology evidence="1">Multi-pass membrane protein</topology>
    </subcellularLocation>
</comment>
<feature type="region of interest" description="Disordered" evidence="5">
    <location>
        <begin position="659"/>
        <end position="687"/>
    </location>
</feature>
<protein>
    <submittedName>
        <fullName evidence="7">Oidioi.mRNA.OKI2018_I69.XSR.g15774.t1.cds</fullName>
    </submittedName>
</protein>
<feature type="region of interest" description="Disordered" evidence="5">
    <location>
        <begin position="630"/>
        <end position="649"/>
    </location>
</feature>
<feature type="compositionally biased region" description="Basic and acidic residues" evidence="5">
    <location>
        <begin position="561"/>
        <end position="585"/>
    </location>
</feature>
<feature type="transmembrane region" description="Helical" evidence="6">
    <location>
        <begin position="717"/>
        <end position="739"/>
    </location>
</feature>
<keyword evidence="2 6" id="KW-0812">Transmembrane</keyword>
<feature type="region of interest" description="Disordered" evidence="5">
    <location>
        <begin position="1156"/>
        <end position="1191"/>
    </location>
</feature>
<keyword evidence="3 6" id="KW-1133">Transmembrane helix</keyword>
<organism evidence="7 8">
    <name type="scientific">Oikopleura dioica</name>
    <name type="common">Tunicate</name>
    <dbReference type="NCBI Taxonomy" id="34765"/>
    <lineage>
        <taxon>Eukaryota</taxon>
        <taxon>Metazoa</taxon>
        <taxon>Chordata</taxon>
        <taxon>Tunicata</taxon>
        <taxon>Appendicularia</taxon>
        <taxon>Copelata</taxon>
        <taxon>Oikopleuridae</taxon>
        <taxon>Oikopleura</taxon>
    </lineage>
</organism>
<feature type="transmembrane region" description="Helical" evidence="6">
    <location>
        <begin position="1040"/>
        <end position="1061"/>
    </location>
</feature>
<dbReference type="Proteomes" id="UP001158576">
    <property type="component" value="Chromosome XSR"/>
</dbReference>
<keyword evidence="4 6" id="KW-0472">Membrane</keyword>
<dbReference type="PRINTS" id="PR00259">
    <property type="entry name" value="TMFOUR"/>
</dbReference>
<evidence type="ECO:0000256" key="2">
    <source>
        <dbReference type="ARBA" id="ARBA00022692"/>
    </source>
</evidence>
<dbReference type="Pfam" id="PF00335">
    <property type="entry name" value="Tetraspanin"/>
    <property type="match status" value="1"/>
</dbReference>
<feature type="compositionally biased region" description="Acidic residues" evidence="5">
    <location>
        <begin position="44"/>
        <end position="57"/>
    </location>
</feature>
<feature type="compositionally biased region" description="Polar residues" evidence="5">
    <location>
        <begin position="661"/>
        <end position="676"/>
    </location>
</feature>
<feature type="region of interest" description="Disordered" evidence="5">
    <location>
        <begin position="915"/>
        <end position="935"/>
    </location>
</feature>
<evidence type="ECO:0000256" key="4">
    <source>
        <dbReference type="ARBA" id="ARBA00023136"/>
    </source>
</evidence>
<dbReference type="SUPFAM" id="SSF48652">
    <property type="entry name" value="Tetraspanin"/>
    <property type="match status" value="1"/>
</dbReference>
<evidence type="ECO:0000313" key="7">
    <source>
        <dbReference type="EMBL" id="CAG5098558.1"/>
    </source>
</evidence>
<proteinExistence type="predicted"/>
<feature type="region of interest" description="Disordered" evidence="5">
    <location>
        <begin position="14"/>
        <end position="65"/>
    </location>
</feature>
<feature type="compositionally biased region" description="Acidic residues" evidence="5">
    <location>
        <begin position="548"/>
        <end position="557"/>
    </location>
</feature>
<evidence type="ECO:0000256" key="6">
    <source>
        <dbReference type="SAM" id="Phobius"/>
    </source>
</evidence>
<dbReference type="EMBL" id="OU015569">
    <property type="protein sequence ID" value="CAG5098558.1"/>
    <property type="molecule type" value="Genomic_DNA"/>
</dbReference>
<name>A0ABN7SHW4_OIKDI</name>
<feature type="region of interest" description="Disordered" evidence="5">
    <location>
        <begin position="99"/>
        <end position="122"/>
    </location>
</feature>